<dbReference type="EMBL" id="LUGG01000023">
    <property type="protein sequence ID" value="OBZ67769.1"/>
    <property type="molecule type" value="Genomic_DNA"/>
</dbReference>
<sequence length="91" mass="10245">MGVLGLAPFLQKICPEAIKTLPNRLKSLSGKTVVIDGTLITQRLHFAPMPHPYRHVLGWYRIMQELKECDVNAICVFDGMERSHAKGRETA</sequence>
<dbReference type="STRING" id="5627.A0A1C7LUZ5"/>
<evidence type="ECO:0000313" key="2">
    <source>
        <dbReference type="EMBL" id="OBZ67769.1"/>
    </source>
</evidence>
<dbReference type="SMART" id="SM00485">
    <property type="entry name" value="XPGN"/>
    <property type="match status" value="1"/>
</dbReference>
<dbReference type="Pfam" id="PF00752">
    <property type="entry name" value="XPG_N"/>
    <property type="match status" value="1"/>
</dbReference>
<organism evidence="2 3">
    <name type="scientific">Grifola frondosa</name>
    <name type="common">Maitake</name>
    <name type="synonym">Polyporus frondosus</name>
    <dbReference type="NCBI Taxonomy" id="5627"/>
    <lineage>
        <taxon>Eukaryota</taxon>
        <taxon>Fungi</taxon>
        <taxon>Dikarya</taxon>
        <taxon>Basidiomycota</taxon>
        <taxon>Agaricomycotina</taxon>
        <taxon>Agaricomycetes</taxon>
        <taxon>Polyporales</taxon>
        <taxon>Grifolaceae</taxon>
        <taxon>Grifola</taxon>
    </lineage>
</organism>
<proteinExistence type="predicted"/>
<evidence type="ECO:0000259" key="1">
    <source>
        <dbReference type="SMART" id="SM00485"/>
    </source>
</evidence>
<evidence type="ECO:0000313" key="3">
    <source>
        <dbReference type="Proteomes" id="UP000092993"/>
    </source>
</evidence>
<dbReference type="AlphaFoldDB" id="A0A1C7LUZ5"/>
<keyword evidence="3" id="KW-1185">Reference proteome</keyword>
<reference evidence="2 3" key="1">
    <citation type="submission" date="2016-03" db="EMBL/GenBank/DDBJ databases">
        <title>Whole genome sequencing of Grifola frondosa 9006-11.</title>
        <authorList>
            <person name="Min B."/>
            <person name="Park H."/>
            <person name="Kim J.-G."/>
            <person name="Cho H."/>
            <person name="Oh Y.-L."/>
            <person name="Kong W.-S."/>
            <person name="Choi I.-G."/>
        </authorList>
    </citation>
    <scope>NUCLEOTIDE SEQUENCE [LARGE SCALE GENOMIC DNA]</scope>
    <source>
        <strain evidence="2 3">9006-11</strain>
    </source>
</reference>
<dbReference type="InterPro" id="IPR006085">
    <property type="entry name" value="XPG_DNA_repair_N"/>
</dbReference>
<comment type="caution">
    <text evidence="2">The sequence shown here is derived from an EMBL/GenBank/DDBJ whole genome shotgun (WGS) entry which is preliminary data.</text>
</comment>
<dbReference type="SUPFAM" id="SSF88723">
    <property type="entry name" value="PIN domain-like"/>
    <property type="match status" value="1"/>
</dbReference>
<protein>
    <recommendedName>
        <fullName evidence="1">XPG N-terminal domain-containing protein</fullName>
    </recommendedName>
</protein>
<accession>A0A1C7LUZ5</accession>
<dbReference type="Gene3D" id="3.40.50.1010">
    <property type="entry name" value="5'-nuclease"/>
    <property type="match status" value="1"/>
</dbReference>
<dbReference type="InterPro" id="IPR029060">
    <property type="entry name" value="PIN-like_dom_sf"/>
</dbReference>
<dbReference type="OrthoDB" id="31113at2759"/>
<name>A0A1C7LUZ5_GRIFR</name>
<dbReference type="Proteomes" id="UP000092993">
    <property type="component" value="Unassembled WGS sequence"/>
</dbReference>
<gene>
    <name evidence="2" type="ORF">A0H81_12474</name>
</gene>
<feature type="domain" description="XPG N-terminal" evidence="1">
    <location>
        <begin position="1"/>
        <end position="91"/>
    </location>
</feature>
<dbReference type="GO" id="GO:0004518">
    <property type="term" value="F:nuclease activity"/>
    <property type="evidence" value="ECO:0007669"/>
    <property type="project" value="InterPro"/>
</dbReference>
<dbReference type="OMA" id="HAKGRET"/>